<evidence type="ECO:0000313" key="2">
    <source>
        <dbReference type="Proteomes" id="UP001589862"/>
    </source>
</evidence>
<proteinExistence type="predicted"/>
<evidence type="ECO:0008006" key="3">
    <source>
        <dbReference type="Google" id="ProtNLM"/>
    </source>
</evidence>
<reference evidence="1 2" key="1">
    <citation type="submission" date="2024-09" db="EMBL/GenBank/DDBJ databases">
        <authorList>
            <person name="Sun Q."/>
            <person name="Mori K."/>
        </authorList>
    </citation>
    <scope>NUCLEOTIDE SEQUENCE [LARGE SCALE GENOMIC DNA]</scope>
    <source>
        <strain evidence="1 2">NCAIM B.02604</strain>
    </source>
</reference>
<sequence>MSKWEYTITPLMLHQEGPILNNWGDEGWELVTVISGGEGKLPMAYFKRPKN</sequence>
<dbReference type="RefSeq" id="WP_377460662.1">
    <property type="nucleotide sequence ID" value="NZ_JBHLUB010000032.1"/>
</dbReference>
<organism evidence="1 2">
    <name type="scientific">Micrococcoides hystricis</name>
    <dbReference type="NCBI Taxonomy" id="1572761"/>
    <lineage>
        <taxon>Bacteria</taxon>
        <taxon>Bacillati</taxon>
        <taxon>Actinomycetota</taxon>
        <taxon>Actinomycetes</taxon>
        <taxon>Micrococcales</taxon>
        <taxon>Micrococcaceae</taxon>
        <taxon>Micrococcoides</taxon>
    </lineage>
</organism>
<name>A0ABV6PD35_9MICC</name>
<dbReference type="EMBL" id="JBHLUB010000032">
    <property type="protein sequence ID" value="MFC0583029.1"/>
    <property type="molecule type" value="Genomic_DNA"/>
</dbReference>
<gene>
    <name evidence="1" type="ORF">ACFFFR_11695</name>
</gene>
<accession>A0ABV6PD35</accession>
<protein>
    <recommendedName>
        <fullName evidence="3">DUF4177 domain-containing protein</fullName>
    </recommendedName>
</protein>
<evidence type="ECO:0000313" key="1">
    <source>
        <dbReference type="EMBL" id="MFC0583029.1"/>
    </source>
</evidence>
<keyword evidence="2" id="KW-1185">Reference proteome</keyword>
<comment type="caution">
    <text evidence="1">The sequence shown here is derived from an EMBL/GenBank/DDBJ whole genome shotgun (WGS) entry which is preliminary data.</text>
</comment>
<dbReference type="Proteomes" id="UP001589862">
    <property type="component" value="Unassembled WGS sequence"/>
</dbReference>